<dbReference type="Proteomes" id="UP000580250">
    <property type="component" value="Unassembled WGS sequence"/>
</dbReference>
<reference evidence="1 2" key="1">
    <citation type="submission" date="2020-08" db="EMBL/GenBank/DDBJ databases">
        <authorList>
            <person name="Koutsovoulos G."/>
            <person name="Danchin GJ E."/>
        </authorList>
    </citation>
    <scope>NUCLEOTIDE SEQUENCE [LARGE SCALE GENOMIC DNA]</scope>
</reference>
<organism evidence="1 2">
    <name type="scientific">Meloidogyne enterolobii</name>
    <name type="common">Root-knot nematode worm</name>
    <name type="synonym">Meloidogyne mayaguensis</name>
    <dbReference type="NCBI Taxonomy" id="390850"/>
    <lineage>
        <taxon>Eukaryota</taxon>
        <taxon>Metazoa</taxon>
        <taxon>Ecdysozoa</taxon>
        <taxon>Nematoda</taxon>
        <taxon>Chromadorea</taxon>
        <taxon>Rhabditida</taxon>
        <taxon>Tylenchina</taxon>
        <taxon>Tylenchomorpha</taxon>
        <taxon>Tylenchoidea</taxon>
        <taxon>Meloidogynidae</taxon>
        <taxon>Meloidogyninae</taxon>
        <taxon>Meloidogyne</taxon>
    </lineage>
</organism>
<accession>A0A6V7U1H7</accession>
<evidence type="ECO:0000313" key="1">
    <source>
        <dbReference type="EMBL" id="CAD2142081.1"/>
    </source>
</evidence>
<evidence type="ECO:0000313" key="2">
    <source>
        <dbReference type="Proteomes" id="UP000580250"/>
    </source>
</evidence>
<sequence length="73" mass="8437">MQILLIRRFMVLAAFEKSGPSGGAAIATIFYKKWETYRHNVNSNVRFTNIAQFVFLDKLCNKNNLLIKIDKNT</sequence>
<dbReference type="EMBL" id="CAJEWN010000028">
    <property type="protein sequence ID" value="CAD2142081.1"/>
    <property type="molecule type" value="Genomic_DNA"/>
</dbReference>
<gene>
    <name evidence="1" type="ORF">MENT_LOCUS7111</name>
</gene>
<proteinExistence type="predicted"/>
<name>A0A6V7U1H7_MELEN</name>
<dbReference type="AlphaFoldDB" id="A0A6V7U1H7"/>
<protein>
    <submittedName>
        <fullName evidence="1">Uncharacterized protein</fullName>
    </submittedName>
</protein>
<comment type="caution">
    <text evidence="1">The sequence shown here is derived from an EMBL/GenBank/DDBJ whole genome shotgun (WGS) entry which is preliminary data.</text>
</comment>